<proteinExistence type="predicted"/>
<dbReference type="GO" id="GO:0000160">
    <property type="term" value="P:phosphorelay signal transduction system"/>
    <property type="evidence" value="ECO:0007669"/>
    <property type="project" value="InterPro"/>
</dbReference>
<keyword evidence="1" id="KW-0597">Phosphoprotein</keyword>
<gene>
    <name evidence="3" type="ORF">ENN51_09220</name>
</gene>
<dbReference type="InterPro" id="IPR052893">
    <property type="entry name" value="TCS_response_regulator"/>
</dbReference>
<dbReference type="AlphaFoldDB" id="A0A7V0XGA6"/>
<evidence type="ECO:0000259" key="2">
    <source>
        <dbReference type="PROSITE" id="PS50110"/>
    </source>
</evidence>
<feature type="modified residue" description="4-aspartylphosphate" evidence="1">
    <location>
        <position position="69"/>
    </location>
</feature>
<name>A0A7V0XGA6_UNCW3</name>
<feature type="domain" description="Response regulatory" evidence="2">
    <location>
        <begin position="11"/>
        <end position="136"/>
    </location>
</feature>
<dbReference type="CDD" id="cd17557">
    <property type="entry name" value="REC_Rcp-like"/>
    <property type="match status" value="1"/>
</dbReference>
<sequence length="147" mass="16553">MKEIEDGRPVEILLVEDNPGDVRLTREAFKEAKVRNVIHVARDGVEAMEFLRRQGAHAAAPRPDIILLDLNLPRKDGREVLAELKADPGLRRIPVVVLTTSKAEEDIARSYDLHANCYVTKPVGFDQFIDVVKTIEGFWLTVVMLPN</sequence>
<dbReference type="PANTHER" id="PTHR44520:SF2">
    <property type="entry name" value="RESPONSE REGULATOR RCP1"/>
    <property type="match status" value="1"/>
</dbReference>
<evidence type="ECO:0000313" key="3">
    <source>
        <dbReference type="EMBL" id="HDR00446.1"/>
    </source>
</evidence>
<organism evidence="3">
    <name type="scientific">candidate division WOR-3 bacterium</name>
    <dbReference type="NCBI Taxonomy" id="2052148"/>
    <lineage>
        <taxon>Bacteria</taxon>
        <taxon>Bacteria division WOR-3</taxon>
    </lineage>
</organism>
<dbReference type="SUPFAM" id="SSF52172">
    <property type="entry name" value="CheY-like"/>
    <property type="match status" value="1"/>
</dbReference>
<dbReference type="PANTHER" id="PTHR44520">
    <property type="entry name" value="RESPONSE REGULATOR RCP1-RELATED"/>
    <property type="match status" value="1"/>
</dbReference>
<dbReference type="InterPro" id="IPR001789">
    <property type="entry name" value="Sig_transdc_resp-reg_receiver"/>
</dbReference>
<dbReference type="Gene3D" id="3.40.50.2300">
    <property type="match status" value="1"/>
</dbReference>
<accession>A0A7V0XGA6</accession>
<dbReference type="Proteomes" id="UP000885672">
    <property type="component" value="Unassembled WGS sequence"/>
</dbReference>
<reference evidence="3" key="1">
    <citation type="journal article" date="2020" name="mSystems">
        <title>Genome- and Community-Level Interaction Insights into Carbon Utilization and Element Cycling Functions of Hydrothermarchaeota in Hydrothermal Sediment.</title>
        <authorList>
            <person name="Zhou Z."/>
            <person name="Liu Y."/>
            <person name="Xu W."/>
            <person name="Pan J."/>
            <person name="Luo Z.H."/>
            <person name="Li M."/>
        </authorList>
    </citation>
    <scope>NUCLEOTIDE SEQUENCE [LARGE SCALE GENOMIC DNA]</scope>
    <source>
        <strain evidence="3">SpSt-1182</strain>
    </source>
</reference>
<dbReference type="Pfam" id="PF00072">
    <property type="entry name" value="Response_reg"/>
    <property type="match status" value="1"/>
</dbReference>
<comment type="caution">
    <text evidence="3">The sequence shown here is derived from an EMBL/GenBank/DDBJ whole genome shotgun (WGS) entry which is preliminary data.</text>
</comment>
<evidence type="ECO:0000256" key="1">
    <source>
        <dbReference type="PROSITE-ProRule" id="PRU00169"/>
    </source>
</evidence>
<dbReference type="InterPro" id="IPR011006">
    <property type="entry name" value="CheY-like_superfamily"/>
</dbReference>
<protein>
    <submittedName>
        <fullName evidence="3">Response regulator</fullName>
    </submittedName>
</protein>
<dbReference type="EMBL" id="DSBX01000353">
    <property type="protein sequence ID" value="HDR00446.1"/>
    <property type="molecule type" value="Genomic_DNA"/>
</dbReference>
<dbReference type="SMART" id="SM00448">
    <property type="entry name" value="REC"/>
    <property type="match status" value="1"/>
</dbReference>
<dbReference type="PROSITE" id="PS50110">
    <property type="entry name" value="RESPONSE_REGULATORY"/>
    <property type="match status" value="1"/>
</dbReference>